<dbReference type="Proteomes" id="UP000823823">
    <property type="component" value="Unassembled WGS sequence"/>
</dbReference>
<evidence type="ECO:0000313" key="3">
    <source>
        <dbReference type="Proteomes" id="UP000823823"/>
    </source>
</evidence>
<dbReference type="AlphaFoldDB" id="A0A9D2LF75"/>
<dbReference type="Gene3D" id="3.90.1200.10">
    <property type="match status" value="1"/>
</dbReference>
<gene>
    <name evidence="2" type="ORF">H9786_12040</name>
</gene>
<comment type="caution">
    <text evidence="2">The sequence shown here is derived from an EMBL/GenBank/DDBJ whole genome shotgun (WGS) entry which is preliminary data.</text>
</comment>
<reference evidence="2" key="1">
    <citation type="journal article" date="2021" name="PeerJ">
        <title>Extensive microbial diversity within the chicken gut microbiome revealed by metagenomics and culture.</title>
        <authorList>
            <person name="Gilroy R."/>
            <person name="Ravi A."/>
            <person name="Getino M."/>
            <person name="Pursley I."/>
            <person name="Horton D.L."/>
            <person name="Alikhan N.F."/>
            <person name="Baker D."/>
            <person name="Gharbi K."/>
            <person name="Hall N."/>
            <person name="Watson M."/>
            <person name="Adriaenssens E.M."/>
            <person name="Foster-Nyarko E."/>
            <person name="Jarju S."/>
            <person name="Secka A."/>
            <person name="Antonio M."/>
            <person name="Oren A."/>
            <person name="Chaudhuri R.R."/>
            <person name="La Ragione R."/>
            <person name="Hildebrand F."/>
            <person name="Pallen M.J."/>
        </authorList>
    </citation>
    <scope>NUCLEOTIDE SEQUENCE</scope>
    <source>
        <strain evidence="2">ChiHjej13B12-24818</strain>
    </source>
</reference>
<feature type="domain" description="Aminoglycoside phosphotransferase" evidence="1">
    <location>
        <begin position="9"/>
        <end position="190"/>
    </location>
</feature>
<dbReference type="Pfam" id="PF01636">
    <property type="entry name" value="APH"/>
    <property type="match status" value="1"/>
</dbReference>
<proteinExistence type="predicted"/>
<dbReference type="InterPro" id="IPR002575">
    <property type="entry name" value="Aminoglycoside_PTrfase"/>
</dbReference>
<sequence length="237" mass="26046">MLTATTAIRIARDRHAGRQLQRTQRLVDALPELPFAVPRSCGDPVVLEGVTAVPTTRLAGICHPPGHGEGAPLRELLEAIHGLPIGPEHPDLAVRRAFSGGQRWREVLREEVPPLLPARVRSEAVRRAEALCALPYAPTCFSHGDLAGENVLWSEGRVVAVLDWDLATYEDPAEDIASLAWWHGWNVLEELTDAATAERAAVYRDSFPLQMVAFHLVSGRDHRALDQVIARVVPVLQ</sequence>
<dbReference type="SUPFAM" id="SSF56112">
    <property type="entry name" value="Protein kinase-like (PK-like)"/>
    <property type="match status" value="1"/>
</dbReference>
<evidence type="ECO:0000313" key="2">
    <source>
        <dbReference type="EMBL" id="HJB11236.1"/>
    </source>
</evidence>
<dbReference type="InterPro" id="IPR011009">
    <property type="entry name" value="Kinase-like_dom_sf"/>
</dbReference>
<dbReference type="EMBL" id="DWZH01000093">
    <property type="protein sequence ID" value="HJB11236.1"/>
    <property type="molecule type" value="Genomic_DNA"/>
</dbReference>
<protein>
    <submittedName>
        <fullName evidence="2">Phosphotransferase</fullName>
    </submittedName>
</protein>
<organism evidence="2 3">
    <name type="scientific">Candidatus Brachybacterium merdavium</name>
    <dbReference type="NCBI Taxonomy" id="2838513"/>
    <lineage>
        <taxon>Bacteria</taxon>
        <taxon>Bacillati</taxon>
        <taxon>Actinomycetota</taxon>
        <taxon>Actinomycetes</taxon>
        <taxon>Micrococcales</taxon>
        <taxon>Dermabacteraceae</taxon>
        <taxon>Brachybacterium</taxon>
    </lineage>
</organism>
<accession>A0A9D2LF75</accession>
<name>A0A9D2LF75_9MICO</name>
<reference evidence="2" key="2">
    <citation type="submission" date="2021-04" db="EMBL/GenBank/DDBJ databases">
        <authorList>
            <person name="Gilroy R."/>
        </authorList>
    </citation>
    <scope>NUCLEOTIDE SEQUENCE</scope>
    <source>
        <strain evidence="2">ChiHjej13B12-24818</strain>
    </source>
</reference>
<evidence type="ECO:0000259" key="1">
    <source>
        <dbReference type="Pfam" id="PF01636"/>
    </source>
</evidence>